<accession>A0AAP4EL22</accession>
<organism evidence="3 4">
    <name type="scientific">Metamycoplasma hyosynoviae</name>
    <dbReference type="NCBI Taxonomy" id="29559"/>
    <lineage>
        <taxon>Bacteria</taxon>
        <taxon>Bacillati</taxon>
        <taxon>Mycoplasmatota</taxon>
        <taxon>Mycoplasmoidales</taxon>
        <taxon>Metamycoplasmataceae</taxon>
        <taxon>Metamycoplasma</taxon>
    </lineage>
</organism>
<feature type="chain" id="PRO_5042934224" description="DUF31 domain-containing protein" evidence="1">
    <location>
        <begin position="25"/>
        <end position="898"/>
    </location>
</feature>
<keyword evidence="1" id="KW-0732">Signal</keyword>
<evidence type="ECO:0000256" key="1">
    <source>
        <dbReference type="SAM" id="SignalP"/>
    </source>
</evidence>
<dbReference type="Pfam" id="PF01732">
    <property type="entry name" value="Mycop_pep_DUF31"/>
    <property type="match status" value="1"/>
</dbReference>
<feature type="signal peptide" evidence="1">
    <location>
        <begin position="1"/>
        <end position="24"/>
    </location>
</feature>
<sequence>MKKGIFLKLAGCLPLLVTPLFSLSCNNSKSEQNNKDNKDGEKSPLLASPQQNVIKHKLNNIASKLILDYKDKSSTYVEDAKAEVSQLDYSLELDYELIINSIKRDLQNSTIEIEYYLNHKKENIKSNLYTTLITGFKSKTVIQNPNLSTANQQPLHKTVEDLNNIAKSISFDYEGKNTILAKDAINNKSNLKYYLDSQYLVKKLWLTINGETSIKVHFQISEKNGSITSSFQEFIINGFKLENNIPIVNSNYDFSGKTYYSKDVYSDLFKSEHIFNREDFKNNSIHDVWQKSPLYKVKLNNFLWTLKNYNGQGINFLTSSGPSESRKYYEELEDVGVFGEYGDSDREKVQYFNPYFSSEYITKQKYLSNFNSSESSSASLHNLTEDIVKDNPFGFLPSNLSQYLYMLKIEDIEKLLKVDFIASLKMNFDDKAGTGEILVVKKDNSKVLIKIDASNQKSLKKDADFYDYIYQRTISIGTNYLKWNKHPYTHSSTIENSGMWGTAWILDRIENKELEKEEQYEFLAATNIHVLTYNDIFDKSKYFYDTEIHNENNEMSKNWNGGLASFYPSNDIIKTFQKSNNPHITYQTLTRIKKDYLAGWNIWRANAANGEQALGMASKKTTFSNIKDRYTDVFWYTPRFKSSGLYFIRQIHEKYLNKFDNSRIGSTDNGGMDLVIFKLRLDKSQIAFAFPQLHSILNTSKEKDWYIGVGQNQKFSPYQTQFIAGYPYQEYTSTFNFKGQKSQGGTIVTRNRFLSEDPWIQSLWVKYNEQENKDWNKLNDNWKKYEKKFRDDHLHGMKKEIIVQSSYLNTYTNNEHVLHGGSSGSMAIDSRFNLIGINFLQTSSNEVDNYGKSKYVTNGVALFNSYVQHNDFSGSVRDEIVEKLKNENIKTIKLNPQH</sequence>
<proteinExistence type="predicted"/>
<protein>
    <recommendedName>
        <fullName evidence="2">DUF31 domain-containing protein</fullName>
    </recommendedName>
</protein>
<gene>
    <name evidence="3" type="ORF">QJ129_00795</name>
</gene>
<reference evidence="3" key="1">
    <citation type="submission" date="2023-04" db="EMBL/GenBank/DDBJ databases">
        <title>Genomes of recent Mycoplasma hyosynoviae isolates 2023.</title>
        <authorList>
            <person name="Spergser J."/>
        </authorList>
    </citation>
    <scope>NUCLEOTIDE SEQUENCE</scope>
    <source>
        <strain evidence="3">SN1J23N</strain>
    </source>
</reference>
<feature type="domain" description="DUF31" evidence="2">
    <location>
        <begin position="464"/>
        <end position="839"/>
    </location>
</feature>
<dbReference type="PROSITE" id="PS51257">
    <property type="entry name" value="PROKAR_LIPOPROTEIN"/>
    <property type="match status" value="1"/>
</dbReference>
<dbReference type="AlphaFoldDB" id="A0AAP4EL22"/>
<evidence type="ECO:0000313" key="4">
    <source>
        <dbReference type="Proteomes" id="UP001233782"/>
    </source>
</evidence>
<evidence type="ECO:0000259" key="2">
    <source>
        <dbReference type="Pfam" id="PF01732"/>
    </source>
</evidence>
<dbReference type="EMBL" id="JASBCP010000001">
    <property type="protein sequence ID" value="MDI3047799.1"/>
    <property type="molecule type" value="Genomic_DNA"/>
</dbReference>
<dbReference type="NCBIfam" id="NF045843">
    <property type="entry name" value="MAG2960_Ser_prot"/>
    <property type="match status" value="1"/>
</dbReference>
<name>A0AAP4EL22_9BACT</name>
<evidence type="ECO:0000313" key="3">
    <source>
        <dbReference type="EMBL" id="MDI3047799.1"/>
    </source>
</evidence>
<comment type="caution">
    <text evidence="3">The sequence shown here is derived from an EMBL/GenBank/DDBJ whole genome shotgun (WGS) entry which is preliminary data.</text>
</comment>
<dbReference type="InterPro" id="IPR022382">
    <property type="entry name" value="Mycoplasma_peptidase_DUF31"/>
</dbReference>
<dbReference type="Proteomes" id="UP001233782">
    <property type="component" value="Unassembled WGS sequence"/>
</dbReference>
<dbReference type="RefSeq" id="WP_273571446.1">
    <property type="nucleotide sequence ID" value="NZ_JAQRAK010000034.1"/>
</dbReference>